<dbReference type="Proteomes" id="UP001357223">
    <property type="component" value="Chromosome"/>
</dbReference>
<dbReference type="EMBL" id="CP137640">
    <property type="protein sequence ID" value="WVX82192.1"/>
    <property type="molecule type" value="Genomic_DNA"/>
</dbReference>
<keyword evidence="3" id="KW-1185">Reference proteome</keyword>
<accession>A0ABZ2CJN6</accession>
<organism evidence="2 3">
    <name type="scientific">Niallia oryzisoli</name>
    <dbReference type="NCBI Taxonomy" id="1737571"/>
    <lineage>
        <taxon>Bacteria</taxon>
        <taxon>Bacillati</taxon>
        <taxon>Bacillota</taxon>
        <taxon>Bacilli</taxon>
        <taxon>Bacillales</taxon>
        <taxon>Bacillaceae</taxon>
        <taxon>Niallia</taxon>
    </lineage>
</organism>
<name>A0ABZ2CJN6_9BACI</name>
<dbReference type="InterPro" id="IPR050266">
    <property type="entry name" value="AB_hydrolase_sf"/>
</dbReference>
<evidence type="ECO:0000259" key="1">
    <source>
        <dbReference type="Pfam" id="PF00561"/>
    </source>
</evidence>
<dbReference type="RefSeq" id="WP_338451096.1">
    <property type="nucleotide sequence ID" value="NZ_CP137640.1"/>
</dbReference>
<reference evidence="2 3" key="1">
    <citation type="submission" date="2023-10" db="EMBL/GenBank/DDBJ databases">
        <title>Niallia locisalis sp.nov. isolated from a salt pond sample.</title>
        <authorList>
            <person name="Li X.-J."/>
            <person name="Dong L."/>
        </authorList>
    </citation>
    <scope>NUCLEOTIDE SEQUENCE [LARGE SCALE GENOMIC DNA]</scope>
    <source>
        <strain evidence="2 3">DSM 29761</strain>
    </source>
</reference>
<keyword evidence="2" id="KW-0378">Hydrolase</keyword>
<evidence type="ECO:0000313" key="3">
    <source>
        <dbReference type="Proteomes" id="UP001357223"/>
    </source>
</evidence>
<dbReference type="SUPFAM" id="SSF53474">
    <property type="entry name" value="alpha/beta-Hydrolases"/>
    <property type="match status" value="1"/>
</dbReference>
<evidence type="ECO:0000313" key="2">
    <source>
        <dbReference type="EMBL" id="WVX82192.1"/>
    </source>
</evidence>
<dbReference type="PRINTS" id="PR00111">
    <property type="entry name" value="ABHYDROLASE"/>
</dbReference>
<dbReference type="GO" id="GO:0016787">
    <property type="term" value="F:hydrolase activity"/>
    <property type="evidence" value="ECO:0007669"/>
    <property type="project" value="UniProtKB-KW"/>
</dbReference>
<dbReference type="InterPro" id="IPR000073">
    <property type="entry name" value="AB_hydrolase_1"/>
</dbReference>
<feature type="domain" description="AB hydrolase-1" evidence="1">
    <location>
        <begin position="38"/>
        <end position="293"/>
    </location>
</feature>
<protein>
    <submittedName>
        <fullName evidence="2">Alpha/beta hydrolase</fullName>
    </submittedName>
</protein>
<dbReference type="Gene3D" id="3.40.50.1820">
    <property type="entry name" value="alpha/beta hydrolase"/>
    <property type="match status" value="1"/>
</dbReference>
<gene>
    <name evidence="2" type="ORF">R4Z09_04000</name>
</gene>
<sequence>MGKGRGQMTLTNVKYKQVTLPNGETIAYQEREGGEKKVLLIHGNMTSSKHWDLVLEQMDPKFKIYAVDMRGFGQSTYHKRIQSIKDFSDDIKGLVDAIGLTDFAVIGWSTGGGVGMQFVADYAEYCSRLVLLASTSTRGVPFYGTRTDGLPDFENRYTTFEQIKADKDKIIPTQNAYDTKDHAFLKAVWNAVIYTKKQPNEDKYEAYVNDMLTQRNLAEVYHALNTFNISDKHNGVIEGNGLAKNIQLPVLVLRGNRDYVIPEQMAQEIVEDIGSNARFAELKDCGHSPLIDDLDQLLQVITEFLEE</sequence>
<dbReference type="InterPro" id="IPR029058">
    <property type="entry name" value="AB_hydrolase_fold"/>
</dbReference>
<dbReference type="PANTHER" id="PTHR43798">
    <property type="entry name" value="MONOACYLGLYCEROL LIPASE"/>
    <property type="match status" value="1"/>
</dbReference>
<dbReference type="Pfam" id="PF00561">
    <property type="entry name" value="Abhydrolase_1"/>
    <property type="match status" value="1"/>
</dbReference>
<proteinExistence type="predicted"/>